<evidence type="ECO:0000256" key="3">
    <source>
        <dbReference type="ARBA" id="ARBA00022691"/>
    </source>
</evidence>
<comment type="similarity">
    <text evidence="4">Belongs to the class I-like SAM-binding methyltransferase superfamily. RNA M5U methyltransferase family.</text>
</comment>
<feature type="active site" description="Nucleophile" evidence="4">
    <location>
        <position position="370"/>
    </location>
</feature>
<name>A0A076NGU8_9CORY</name>
<keyword evidence="1 4" id="KW-0489">Methyltransferase</keyword>
<protein>
    <submittedName>
        <fullName evidence="7">RNA methyltransferase</fullName>
    </submittedName>
    <submittedName>
        <fullName evidence="8">SAM-dependent methyltransferase</fullName>
        <ecNumber evidence="8">2.1.1.-</ecNumber>
    </submittedName>
</protein>
<keyword evidence="9" id="KW-1185">Reference proteome</keyword>
<sequence length="415" mass="43594">MTTPAIAPGEHIKVTTRALAHGGEAIGDAPDGRVVFVRGALPGETVTATLTKVKKRWARADLVEVIKPSPHRVDPTCPAAAAGAGCCDLSFIDPAYQLELKTQVLRGQLQALAGRSSVLRGLDLDAALATRALAPASGWRTRVRLGVDAAGRAGVRKLRSNDVVADALCSQAVPGLLDGLVGPGARSFTPGAEVIAVRDVTGTRHVVEIRRVQRGRRAETVDKRVEGSGIVEEHIDSRTLHFPATAFWQAHVNAPQAYADVVAEWGSGQYSRPVAWDLYGGVGMFAPALSRATGGGRVETVDYSPAATSSPQQGLADLDLHVTNARVEEAIAQLPAPGLVVLDPPRAGAGAEVVRAVAAAGPERVIHVGCDPATLARDLASWGEAGFAVERLLLIDAFPNTHHFETMCLLRPADQ</sequence>
<dbReference type="Pfam" id="PF01938">
    <property type="entry name" value="TRAM"/>
    <property type="match status" value="1"/>
</dbReference>
<organism evidence="7 9">
    <name type="scientific">Corynebacterium imitans</name>
    <dbReference type="NCBI Taxonomy" id="156978"/>
    <lineage>
        <taxon>Bacteria</taxon>
        <taxon>Bacillati</taxon>
        <taxon>Actinomycetota</taxon>
        <taxon>Actinomycetes</taxon>
        <taxon>Mycobacteriales</taxon>
        <taxon>Corynebacteriaceae</taxon>
        <taxon>Corynebacterium</taxon>
    </lineage>
</organism>
<evidence type="ECO:0000256" key="2">
    <source>
        <dbReference type="ARBA" id="ARBA00022679"/>
    </source>
</evidence>
<gene>
    <name evidence="7" type="ORF">CIMIT_07140</name>
    <name evidence="8" type="ORF">SAMEA4535761_01488</name>
</gene>
<dbReference type="PANTHER" id="PTHR11061:SF30">
    <property type="entry name" value="TRNA (URACIL(54)-C(5))-METHYLTRANSFERASE"/>
    <property type="match status" value="1"/>
</dbReference>
<feature type="binding site" evidence="4">
    <location>
        <position position="279"/>
    </location>
    <ligand>
        <name>S-adenosyl-L-methionine</name>
        <dbReference type="ChEBI" id="CHEBI:59789"/>
    </ligand>
</feature>
<reference evidence="7 9" key="1">
    <citation type="submission" date="2014-08" db="EMBL/GenBank/DDBJ databases">
        <title>Complete genome sequence of Corynebacterium imitans DSM 44264, isolated from a five-month-old boy with suspected pharyngeal diphtheria.</title>
        <authorList>
            <person name="Mollmann S."/>
            <person name="Albersmeier A."/>
            <person name="Ruckert C."/>
            <person name="Tauch A."/>
        </authorList>
    </citation>
    <scope>NUCLEOTIDE SEQUENCE [LARGE SCALE GENOMIC DNA]</scope>
    <source>
        <strain evidence="7 9">DSM 44264</strain>
    </source>
</reference>
<dbReference type="GO" id="GO:0070475">
    <property type="term" value="P:rRNA base methylation"/>
    <property type="evidence" value="ECO:0007669"/>
    <property type="project" value="TreeGrafter"/>
</dbReference>
<dbReference type="OrthoDB" id="9804590at2"/>
<dbReference type="EMBL" id="CP009211">
    <property type="protein sequence ID" value="AIJ33699.1"/>
    <property type="molecule type" value="Genomic_DNA"/>
</dbReference>
<evidence type="ECO:0000313" key="7">
    <source>
        <dbReference type="EMBL" id="AIJ33699.1"/>
    </source>
</evidence>
<evidence type="ECO:0000313" key="9">
    <source>
        <dbReference type="Proteomes" id="UP000028780"/>
    </source>
</evidence>
<keyword evidence="3 4" id="KW-0949">S-adenosyl-L-methionine</keyword>
<dbReference type="HOGENOM" id="CLU_014689_7_0_11"/>
<dbReference type="PANTHER" id="PTHR11061">
    <property type="entry name" value="RNA M5U METHYLTRANSFERASE"/>
    <property type="match status" value="1"/>
</dbReference>
<feature type="active site" evidence="5">
    <location>
        <position position="370"/>
    </location>
</feature>
<evidence type="ECO:0000313" key="10">
    <source>
        <dbReference type="Proteomes" id="UP000215374"/>
    </source>
</evidence>
<dbReference type="InterPro" id="IPR029063">
    <property type="entry name" value="SAM-dependent_MTases_sf"/>
</dbReference>
<dbReference type="AlphaFoldDB" id="A0A076NGU8"/>
<evidence type="ECO:0000256" key="4">
    <source>
        <dbReference type="PROSITE-ProRule" id="PRU01024"/>
    </source>
</evidence>
<feature type="binding site" evidence="4">
    <location>
        <position position="249"/>
    </location>
    <ligand>
        <name>S-adenosyl-L-methionine</name>
        <dbReference type="ChEBI" id="CHEBI:59789"/>
    </ligand>
</feature>
<dbReference type="RefSeq" id="WP_038590937.1">
    <property type="nucleotide sequence ID" value="NZ_CP009211.1"/>
</dbReference>
<dbReference type="InterPro" id="IPR002792">
    <property type="entry name" value="TRAM_dom"/>
</dbReference>
<evidence type="ECO:0000256" key="1">
    <source>
        <dbReference type="ARBA" id="ARBA00022603"/>
    </source>
</evidence>
<keyword evidence="2 4" id="KW-0808">Transferase</keyword>
<feature type="binding site" evidence="4">
    <location>
        <position position="343"/>
    </location>
    <ligand>
        <name>S-adenosyl-L-methionine</name>
        <dbReference type="ChEBI" id="CHEBI:59789"/>
    </ligand>
</feature>
<accession>A0A076NGU8</accession>
<dbReference type="KEGG" id="cii:CIMIT_07140"/>
<dbReference type="Proteomes" id="UP000215374">
    <property type="component" value="Chromosome 1"/>
</dbReference>
<evidence type="ECO:0000259" key="6">
    <source>
        <dbReference type="PROSITE" id="PS50926"/>
    </source>
</evidence>
<reference evidence="8 10" key="2">
    <citation type="submission" date="2017-06" db="EMBL/GenBank/DDBJ databases">
        <authorList>
            <consortium name="Pathogen Informatics"/>
        </authorList>
    </citation>
    <scope>NUCLEOTIDE SEQUENCE [LARGE SCALE GENOMIC DNA]</scope>
    <source>
        <strain evidence="8 10">NCTC13015</strain>
    </source>
</reference>
<dbReference type="STRING" id="156978.CIMIT_07140"/>
<dbReference type="Proteomes" id="UP000028780">
    <property type="component" value="Chromosome"/>
</dbReference>
<dbReference type="PROSITE" id="PS01230">
    <property type="entry name" value="TRMA_1"/>
    <property type="match status" value="1"/>
</dbReference>
<dbReference type="SUPFAM" id="SSF50249">
    <property type="entry name" value="Nucleic acid-binding proteins"/>
    <property type="match status" value="1"/>
</dbReference>
<evidence type="ECO:0000256" key="5">
    <source>
        <dbReference type="PROSITE-ProRule" id="PRU10015"/>
    </source>
</evidence>
<feature type="binding site" evidence="4">
    <location>
        <position position="302"/>
    </location>
    <ligand>
        <name>S-adenosyl-L-methionine</name>
        <dbReference type="ChEBI" id="CHEBI:59789"/>
    </ligand>
</feature>
<dbReference type="EC" id="2.1.1.-" evidence="8"/>
<dbReference type="Gene3D" id="2.40.50.140">
    <property type="entry name" value="Nucleic acid-binding proteins"/>
    <property type="match status" value="1"/>
</dbReference>
<dbReference type="PROSITE" id="PS50926">
    <property type="entry name" value="TRAM"/>
    <property type="match status" value="1"/>
</dbReference>
<dbReference type="PROSITE" id="PS51687">
    <property type="entry name" value="SAM_MT_RNA_M5U"/>
    <property type="match status" value="1"/>
</dbReference>
<dbReference type="InterPro" id="IPR010280">
    <property type="entry name" value="U5_MeTrfase_fam"/>
</dbReference>
<dbReference type="Gene3D" id="3.40.50.150">
    <property type="entry name" value="Vaccinia Virus protein VP39"/>
    <property type="match status" value="1"/>
</dbReference>
<feature type="domain" description="TRAM" evidence="6">
    <location>
        <begin position="5"/>
        <end position="64"/>
    </location>
</feature>
<dbReference type="EMBL" id="LT906467">
    <property type="protein sequence ID" value="SNV74180.1"/>
    <property type="molecule type" value="Genomic_DNA"/>
</dbReference>
<proteinExistence type="inferred from homology"/>
<dbReference type="SUPFAM" id="SSF53335">
    <property type="entry name" value="S-adenosyl-L-methionine-dependent methyltransferases"/>
    <property type="match status" value="1"/>
</dbReference>
<dbReference type="Pfam" id="PF05958">
    <property type="entry name" value="tRNA_U5-meth_tr"/>
    <property type="match status" value="1"/>
</dbReference>
<dbReference type="InterPro" id="IPR012340">
    <property type="entry name" value="NA-bd_OB-fold"/>
</dbReference>
<dbReference type="InterPro" id="IPR030390">
    <property type="entry name" value="MeTrfase_TrmA_AS"/>
</dbReference>
<evidence type="ECO:0000313" key="8">
    <source>
        <dbReference type="EMBL" id="SNV74180.1"/>
    </source>
</evidence>
<dbReference type="eggNOG" id="COG2265">
    <property type="taxonomic scope" value="Bacteria"/>
</dbReference>
<dbReference type="GO" id="GO:0070041">
    <property type="term" value="F:rRNA (uridine-C5-)-methyltransferase activity"/>
    <property type="evidence" value="ECO:0007669"/>
    <property type="project" value="TreeGrafter"/>
</dbReference>